<organism evidence="1 2">
    <name type="scientific">Bacillus phage Shanette</name>
    <dbReference type="NCBI Taxonomy" id="1296656"/>
    <lineage>
        <taxon>Viruses</taxon>
        <taxon>Duplodnaviria</taxon>
        <taxon>Heunggongvirae</taxon>
        <taxon>Uroviricota</taxon>
        <taxon>Caudoviricetes</taxon>
        <taxon>Herelleviridae</taxon>
        <taxon>Spounavirinae</taxon>
        <taxon>Siminovitchvirus</taxon>
        <taxon>Siminovitchvirus shanette</taxon>
    </lineage>
</organism>
<dbReference type="RefSeq" id="YP_009216163.1">
    <property type="nucleotide sequence ID" value="NC_028983.1"/>
</dbReference>
<evidence type="ECO:0000313" key="1">
    <source>
        <dbReference type="EMBL" id="AGR47062.1"/>
    </source>
</evidence>
<protein>
    <submittedName>
        <fullName evidence="1">Uncharacterized protein</fullName>
    </submittedName>
</protein>
<dbReference type="Proteomes" id="UP000015093">
    <property type="component" value="Segment"/>
</dbReference>
<sequence length="123" mass="14376">MMSMSRKIIRIALPKGKMYTADLQRELAIDSSNVLKEVLSHPSKYAWWKTLYDVAENHVQYLQDLSIGGERYERAVEHRDTLQSTLEAFNHRESTLKLLLRSNDKRKVLKSYNQNITHLMGVI</sequence>
<reference evidence="1 2" key="1">
    <citation type="journal article" date="2014" name="Genome Announc.">
        <title>Genome Sequences of Three Novel Bacillus cereus Bacteriophages.</title>
        <authorList>
            <person name="Grose J.H."/>
            <person name="Jensen J.D."/>
            <person name="Merrill B.D."/>
            <person name="Fisher J.N."/>
            <person name="Burnett S.H."/>
            <person name="Breakwell D.P."/>
        </authorList>
    </citation>
    <scope>NUCLEOTIDE SEQUENCE [LARGE SCALE GENOMIC DNA]</scope>
</reference>
<dbReference type="KEGG" id="vg:26642511"/>
<evidence type="ECO:0000313" key="2">
    <source>
        <dbReference type="Proteomes" id="UP000015093"/>
    </source>
</evidence>
<name>S5MTF8_9CAUD</name>
<proteinExistence type="predicted"/>
<dbReference type="GeneID" id="26642511"/>
<keyword evidence="2" id="KW-1185">Reference proteome</keyword>
<accession>S5MTF8</accession>
<gene>
    <name evidence="1" type="ORF">SHANETTE_168</name>
</gene>
<dbReference type="EMBL" id="KC595513">
    <property type="protein sequence ID" value="AGR47062.1"/>
    <property type="molecule type" value="Genomic_DNA"/>
</dbReference>